<dbReference type="InterPro" id="IPR036291">
    <property type="entry name" value="NAD(P)-bd_dom_sf"/>
</dbReference>
<evidence type="ECO:0000313" key="5">
    <source>
        <dbReference type="Proteomes" id="UP000751614"/>
    </source>
</evidence>
<sequence>MISVVILGTGNLAQHLCQTFSKTDSIQLIQVYGRNQGNLRWFSSYTEVCSEPKDIAKADVYLIAVSDQAIEEVSHHLLDKNGVVAHTSGATPINVLSAKNRGVFYPLQTFTKGKSVDFDSIPICLESQSEESLGVLQDLAQAISSKVHLIDTEQRRQLHLAAVFANNFTNYLYGIGEAICHRNKISFDLLKPLIQETSNKITSLTPKEAQTGPARRGDEKSMNQHLSLISDPSEQEIYRLLSKAIKTKYEKEL</sequence>
<dbReference type="EMBL" id="VCNI01000001">
    <property type="protein sequence ID" value="TMU56271.1"/>
    <property type="molecule type" value="Genomic_DNA"/>
</dbReference>
<gene>
    <name evidence="4" type="ORF">FGG15_01650</name>
</gene>
<dbReference type="RefSeq" id="WP_138832547.1">
    <property type="nucleotide sequence ID" value="NZ_VCNI01000001.1"/>
</dbReference>
<feature type="region of interest" description="Disordered" evidence="1">
    <location>
        <begin position="201"/>
        <end position="223"/>
    </location>
</feature>
<feature type="domain" description="Pyrroline-5-carboxylate reductase catalytic N-terminal" evidence="2">
    <location>
        <begin position="4"/>
        <end position="77"/>
    </location>
</feature>
<dbReference type="InterPro" id="IPR008927">
    <property type="entry name" value="6-PGluconate_DH-like_C_sf"/>
</dbReference>
<comment type="caution">
    <text evidence="4">The sequence shown here is derived from an EMBL/GenBank/DDBJ whole genome shotgun (WGS) entry which is preliminary data.</text>
</comment>
<proteinExistence type="predicted"/>
<organism evidence="4 5">
    <name type="scientific">Flagellimonas algicola</name>
    <dbReference type="NCBI Taxonomy" id="2583815"/>
    <lineage>
        <taxon>Bacteria</taxon>
        <taxon>Pseudomonadati</taxon>
        <taxon>Bacteroidota</taxon>
        <taxon>Flavobacteriia</taxon>
        <taxon>Flavobacteriales</taxon>
        <taxon>Flavobacteriaceae</taxon>
        <taxon>Flagellimonas</taxon>
    </lineage>
</organism>
<dbReference type="Proteomes" id="UP000751614">
    <property type="component" value="Unassembled WGS sequence"/>
</dbReference>
<evidence type="ECO:0000259" key="2">
    <source>
        <dbReference type="Pfam" id="PF03807"/>
    </source>
</evidence>
<protein>
    <submittedName>
        <fullName evidence="4">DUF2520 domain-containing protein</fullName>
    </submittedName>
</protein>
<dbReference type="SUPFAM" id="SSF51735">
    <property type="entry name" value="NAD(P)-binding Rossmann-fold domains"/>
    <property type="match status" value="1"/>
</dbReference>
<dbReference type="PANTHER" id="PTHR40459">
    <property type="entry name" value="CONSERVED HYPOTHETICAL ALANINE AND LEUCINE RICH PROTEIN"/>
    <property type="match status" value="1"/>
</dbReference>
<dbReference type="InterPro" id="IPR028939">
    <property type="entry name" value="P5C_Rdtase_cat_N"/>
</dbReference>
<name>A0ABY2WNN1_9FLAO</name>
<feature type="domain" description="DUF2520" evidence="3">
    <location>
        <begin position="121"/>
        <end position="245"/>
    </location>
</feature>
<evidence type="ECO:0000256" key="1">
    <source>
        <dbReference type="SAM" id="MobiDB-lite"/>
    </source>
</evidence>
<dbReference type="Pfam" id="PF03807">
    <property type="entry name" value="F420_oxidored"/>
    <property type="match status" value="1"/>
</dbReference>
<dbReference type="Gene3D" id="3.40.50.720">
    <property type="entry name" value="NAD(P)-binding Rossmann-like Domain"/>
    <property type="match status" value="1"/>
</dbReference>
<keyword evidence="5" id="KW-1185">Reference proteome</keyword>
<evidence type="ECO:0000259" key="3">
    <source>
        <dbReference type="Pfam" id="PF10728"/>
    </source>
</evidence>
<dbReference type="SUPFAM" id="SSF48179">
    <property type="entry name" value="6-phosphogluconate dehydrogenase C-terminal domain-like"/>
    <property type="match status" value="1"/>
</dbReference>
<reference evidence="4 5" key="1">
    <citation type="submission" date="2019-05" db="EMBL/GenBank/DDBJ databases">
        <title>Flagellimonas sp. AsT0115, sp. nov., isolated from a marine red algae, Asparagopsis taxiformis.</title>
        <authorList>
            <person name="Kim J."/>
            <person name="Jeong S.E."/>
            <person name="Jeon C.O."/>
        </authorList>
    </citation>
    <scope>NUCLEOTIDE SEQUENCE [LARGE SCALE GENOMIC DNA]</scope>
    <source>
        <strain evidence="4 5">AsT0115</strain>
    </source>
</reference>
<accession>A0ABY2WNN1</accession>
<dbReference type="PANTHER" id="PTHR40459:SF1">
    <property type="entry name" value="CONSERVED HYPOTHETICAL ALANINE AND LEUCINE RICH PROTEIN"/>
    <property type="match status" value="1"/>
</dbReference>
<dbReference type="InterPro" id="IPR037108">
    <property type="entry name" value="TM1727-like_C_sf"/>
</dbReference>
<dbReference type="InterPro" id="IPR018931">
    <property type="entry name" value="DUF2520"/>
</dbReference>
<evidence type="ECO:0000313" key="4">
    <source>
        <dbReference type="EMBL" id="TMU56271.1"/>
    </source>
</evidence>
<dbReference type="Gene3D" id="1.10.1040.20">
    <property type="entry name" value="ProC-like, C-terminal domain"/>
    <property type="match status" value="1"/>
</dbReference>
<dbReference type="Pfam" id="PF10728">
    <property type="entry name" value="DUF2520"/>
    <property type="match status" value="1"/>
</dbReference>